<dbReference type="InterPro" id="IPR010982">
    <property type="entry name" value="Lambda_DNA-bd_dom_sf"/>
</dbReference>
<evidence type="ECO:0000313" key="3">
    <source>
        <dbReference type="Proteomes" id="UP000180194"/>
    </source>
</evidence>
<accession>A0ABX3CM65</accession>
<dbReference type="EMBL" id="MBRJ01000048">
    <property type="protein sequence ID" value="OHX42899.1"/>
    <property type="molecule type" value="Genomic_DNA"/>
</dbReference>
<gene>
    <name evidence="2" type="ORF">BBV17_26640</name>
</gene>
<keyword evidence="3" id="KW-1185">Reference proteome</keyword>
<protein>
    <recommendedName>
        <fullName evidence="1">HTH cro/C1-type domain-containing protein</fullName>
    </recommendedName>
</protein>
<dbReference type="InterPro" id="IPR001387">
    <property type="entry name" value="Cro/C1-type_HTH"/>
</dbReference>
<evidence type="ECO:0000313" key="2">
    <source>
        <dbReference type="EMBL" id="OHX42899.1"/>
    </source>
</evidence>
<comment type="caution">
    <text evidence="2">The sequence shown here is derived from an EMBL/GenBank/DDBJ whole genome shotgun (WGS) entry which is preliminary data.</text>
</comment>
<reference evidence="2 3" key="1">
    <citation type="submission" date="2016-07" db="EMBL/GenBank/DDBJ databases">
        <title>Bacillus oceanisediminis whole genome.</title>
        <authorList>
            <person name="Pal Y."/>
            <person name="Verma A."/>
            <person name="Mual P."/>
            <person name="Srinivasan K."/>
        </authorList>
    </citation>
    <scope>NUCLEOTIDE SEQUENCE [LARGE SCALE GENOMIC DNA]</scope>
    <source>
        <strain evidence="2 3">Bhandara28</strain>
    </source>
</reference>
<sequence>MKYDEILDHLILNYETLKIVLFEETKHLFQDRPYILEKWKKQAYSMTAEEVKNNKPTEDMLSFGALYLLFTEAFYHQKPITKAMIREVVNVYGDTIKAILAGNFYQEFPDDVKRHSMNKPQIDEAMQQDYILSSTDIDFHLMRNIVTKKKDFKAGETGKLATEIIDNKGKVKGVAELRPNEIQATFTADQQQMWLEMLGETLNSLDDLTADLFDLISYLWLTSPKTADGYIEFHSNDALQLRNIKKRTVKGQEYDYREEDRFNIMKRVAALSSIWVSLGERKVHILNSENIQENELYKFKDFQRMFEIGAIRVAYDRNTNEAKGIFAVQVRPTSLLTPYLEGPNRTLGILDIKVFQYNHYTQRAHKRLTRYLNLQWRIRTVKRNLNQPFKVGTLLKEMDFSSRYSGVEIRDLFENTLDDLKDDGVIKEWSYVEEIDENRVGRVNWVKNYWSKLNILLTPPEFIIKENQRNFSIPFTTYQQPEIFDKMNSLTNAEIATGLPEASKEIATTIEMPVPVHSTNSVQYVQQTFEFAEPEITLTPEAMKETLERCKLSIRQAAEEIGIAHTTLSRYIRRENKRPNKKNDEKMAKWLNSKK</sequence>
<dbReference type="Pfam" id="PF05225">
    <property type="entry name" value="HTH_psq"/>
    <property type="match status" value="1"/>
</dbReference>
<dbReference type="CDD" id="cd00093">
    <property type="entry name" value="HTH_XRE"/>
    <property type="match status" value="1"/>
</dbReference>
<evidence type="ECO:0000259" key="1">
    <source>
        <dbReference type="PROSITE" id="PS50943"/>
    </source>
</evidence>
<dbReference type="Proteomes" id="UP000180194">
    <property type="component" value="Unassembled WGS sequence"/>
</dbReference>
<dbReference type="Gene3D" id="1.10.260.40">
    <property type="entry name" value="lambda repressor-like DNA-binding domains"/>
    <property type="match status" value="1"/>
</dbReference>
<dbReference type="InterPro" id="IPR007889">
    <property type="entry name" value="HTH_Psq"/>
</dbReference>
<proteinExistence type="predicted"/>
<dbReference type="PROSITE" id="PS50943">
    <property type="entry name" value="HTH_CROC1"/>
    <property type="match status" value="1"/>
</dbReference>
<name>A0ABX3CM65_9BACI</name>
<organism evidence="2 3">
    <name type="scientific">Cytobacillus oceanisediminis</name>
    <dbReference type="NCBI Taxonomy" id="665099"/>
    <lineage>
        <taxon>Bacteria</taxon>
        <taxon>Bacillati</taxon>
        <taxon>Bacillota</taxon>
        <taxon>Bacilli</taxon>
        <taxon>Bacillales</taxon>
        <taxon>Bacillaceae</taxon>
        <taxon>Cytobacillus</taxon>
    </lineage>
</organism>
<feature type="domain" description="HTH cro/C1-type" evidence="1">
    <location>
        <begin position="543"/>
        <end position="589"/>
    </location>
</feature>